<organism evidence="1">
    <name type="scientific">Bacteroides intestinalis</name>
    <dbReference type="NCBI Taxonomy" id="329854"/>
    <lineage>
        <taxon>Bacteria</taxon>
        <taxon>Pseudomonadati</taxon>
        <taxon>Bacteroidota</taxon>
        <taxon>Bacteroidia</taxon>
        <taxon>Bacteroidales</taxon>
        <taxon>Bacteroidaceae</taxon>
        <taxon>Bacteroides</taxon>
    </lineage>
</organism>
<dbReference type="Pfam" id="PF13584">
    <property type="entry name" value="BatD"/>
    <property type="match status" value="1"/>
</dbReference>
<evidence type="ECO:0000313" key="1">
    <source>
        <dbReference type="EMBL" id="KXT54642.1"/>
    </source>
</evidence>
<accession>A0A139LT58</accession>
<dbReference type="RefSeq" id="WP_082787985.1">
    <property type="nucleotide sequence ID" value="NZ_KQ968678.1"/>
</dbReference>
<name>A0A139LT58_9BACE</name>
<dbReference type="Pfam" id="PF14903">
    <property type="entry name" value="WG_beta_rep"/>
    <property type="match status" value="6"/>
</dbReference>
<dbReference type="InterPro" id="IPR025738">
    <property type="entry name" value="BatD"/>
</dbReference>
<dbReference type="Proteomes" id="UP000070319">
    <property type="component" value="Unassembled WGS sequence"/>
</dbReference>
<dbReference type="SUPFAM" id="SSF69360">
    <property type="entry name" value="Cell wall binding repeat"/>
    <property type="match status" value="2"/>
</dbReference>
<dbReference type="PATRIC" id="fig|329854.7.peg.565"/>
<reference evidence="1 2" key="1">
    <citation type="submission" date="2016-02" db="EMBL/GenBank/DDBJ databases">
        <authorList>
            <person name="Wen L."/>
            <person name="He K."/>
            <person name="Yang H."/>
        </authorList>
    </citation>
    <scope>NUCLEOTIDE SEQUENCE [LARGE SCALE GENOMIC DNA]</scope>
    <source>
        <strain evidence="1 2">KLE1704</strain>
    </source>
</reference>
<evidence type="ECO:0000313" key="2">
    <source>
        <dbReference type="Proteomes" id="UP000070319"/>
    </source>
</evidence>
<dbReference type="EMBL" id="LTDF01000043">
    <property type="protein sequence ID" value="KXT54642.1"/>
    <property type="molecule type" value="Genomic_DNA"/>
</dbReference>
<dbReference type="PANTHER" id="PTHR37841">
    <property type="entry name" value="GLR2918 PROTEIN"/>
    <property type="match status" value="1"/>
</dbReference>
<sequence>MDKMLCLLLVLCFAASCDNRDSLNTEIIPVGSGSKYGYIDREGNYLINPQFDKATFFQDGVALVASSGLYGYIDMSGNFIIRPTYVNATTFAEGIAWVVKKGGAPLAIDKSGKALFTLKESEKAYCFSEGLARYCVTSPDNVDRYLYGFVDEKGETVISPTYLLATDFEDGLAAVMNEEGNYGYINKKGEVIVDYQFFDAEPFYKGRAVVRGDHAYGLIGKDGKYIVNPQFGYMRRDGEKYMIQLQGGNQFGWCDKNGKILINPQFETAWIFEENNLAPVGIGDKMGFIDNRGKIVINPQFDKASLFFDNTYALVQTNGKWGAIDRSGSYIFNPQFNEIGPLSTSFVESEYFNIEAITAIVQSLITQDKIDGVIDSNTSLSRIMTEYNLSENSIHKNQEFQELQGIIVSQDATIHLSMGGTFYDKVSDGWWGYDYVLNKNVIPSKFRITIDLKKRGSGKAEEVMMNILRSFESGGRSAVVKQYISELDYGSYHLVMQVVQNKVVITVTAIHPSHTSEGAANVNVNSSTFSVEVPEVVKVGDQFRLIYTVNKKDADDFKGPDIKGIDVLFGPGKSRGTDIAETGEVVAEKIIYTYILMADKIGTFTIPEATVRVGTDVLTSNTVSIKVVSK</sequence>
<dbReference type="InterPro" id="IPR032774">
    <property type="entry name" value="WG_beta_rep"/>
</dbReference>
<comment type="caution">
    <text evidence="1">The sequence shown here is derived from an EMBL/GenBank/DDBJ whole genome shotgun (WGS) entry which is preliminary data.</text>
</comment>
<dbReference type="AlphaFoldDB" id="A0A139LT58"/>
<proteinExistence type="predicted"/>
<evidence type="ECO:0008006" key="3">
    <source>
        <dbReference type="Google" id="ProtNLM"/>
    </source>
</evidence>
<dbReference type="PROSITE" id="PS51257">
    <property type="entry name" value="PROKAR_LIPOPROTEIN"/>
    <property type="match status" value="1"/>
</dbReference>
<gene>
    <name evidence="1" type="ORF">HMPREF2531_00562</name>
</gene>
<protein>
    <recommendedName>
        <fullName evidence="3">WG repeat-containing protein</fullName>
    </recommendedName>
</protein>
<dbReference type="PANTHER" id="PTHR37841:SF1">
    <property type="entry name" value="DUF3298 DOMAIN-CONTAINING PROTEIN"/>
    <property type="match status" value="1"/>
</dbReference>